<evidence type="ECO:0000256" key="10">
    <source>
        <dbReference type="ARBA" id="ARBA00041723"/>
    </source>
</evidence>
<evidence type="ECO:0000256" key="11">
    <source>
        <dbReference type="SAM" id="MobiDB-lite"/>
    </source>
</evidence>
<feature type="transmembrane region" description="Helical" evidence="12">
    <location>
        <begin position="392"/>
        <end position="417"/>
    </location>
</feature>
<evidence type="ECO:0000313" key="14">
    <source>
        <dbReference type="EMBL" id="KAK8377132.1"/>
    </source>
</evidence>
<comment type="caution">
    <text evidence="14">The sequence shown here is derived from an EMBL/GenBank/DDBJ whole genome shotgun (WGS) entry which is preliminary data.</text>
</comment>
<evidence type="ECO:0000256" key="3">
    <source>
        <dbReference type="ARBA" id="ARBA00022448"/>
    </source>
</evidence>
<keyword evidence="3" id="KW-0813">Transport</keyword>
<protein>
    <recommendedName>
        <fullName evidence="9">Putative sodium-coupled neutral amino acid transporter 11</fullName>
    </recommendedName>
    <alternativeName>
        <fullName evidence="10">Solute carrier family 38 member 11</fullName>
    </alternativeName>
</protein>
<evidence type="ECO:0000256" key="6">
    <source>
        <dbReference type="ARBA" id="ARBA00022989"/>
    </source>
</evidence>
<dbReference type="GO" id="GO:0015179">
    <property type="term" value="F:L-amino acid transmembrane transporter activity"/>
    <property type="evidence" value="ECO:0007669"/>
    <property type="project" value="TreeGrafter"/>
</dbReference>
<evidence type="ECO:0000256" key="2">
    <source>
        <dbReference type="ARBA" id="ARBA00008066"/>
    </source>
</evidence>
<comment type="function">
    <text evidence="8">Putative sodium-dependent amino acid/proton antiporter.</text>
</comment>
<organism evidence="14 15">
    <name type="scientific">Scylla paramamosain</name>
    <name type="common">Mud crab</name>
    <dbReference type="NCBI Taxonomy" id="85552"/>
    <lineage>
        <taxon>Eukaryota</taxon>
        <taxon>Metazoa</taxon>
        <taxon>Ecdysozoa</taxon>
        <taxon>Arthropoda</taxon>
        <taxon>Crustacea</taxon>
        <taxon>Multicrustacea</taxon>
        <taxon>Malacostraca</taxon>
        <taxon>Eumalacostraca</taxon>
        <taxon>Eucarida</taxon>
        <taxon>Decapoda</taxon>
        <taxon>Pleocyemata</taxon>
        <taxon>Brachyura</taxon>
        <taxon>Eubrachyura</taxon>
        <taxon>Portunoidea</taxon>
        <taxon>Portunidae</taxon>
        <taxon>Portuninae</taxon>
        <taxon>Scylla</taxon>
    </lineage>
</organism>
<dbReference type="AlphaFoldDB" id="A0AAW0SR07"/>
<keyword evidence="7 12" id="KW-0472">Membrane</keyword>
<dbReference type="InterPro" id="IPR013057">
    <property type="entry name" value="AA_transpt_TM"/>
</dbReference>
<feature type="transmembrane region" description="Helical" evidence="12">
    <location>
        <begin position="291"/>
        <end position="312"/>
    </location>
</feature>
<feature type="transmembrane region" description="Helical" evidence="12">
    <location>
        <begin position="210"/>
        <end position="230"/>
    </location>
</feature>
<dbReference type="GO" id="GO:0016020">
    <property type="term" value="C:membrane"/>
    <property type="evidence" value="ECO:0007669"/>
    <property type="project" value="UniProtKB-SubCell"/>
</dbReference>
<gene>
    <name evidence="14" type="ORF">O3P69_013641</name>
</gene>
<reference evidence="14 15" key="1">
    <citation type="submission" date="2023-03" db="EMBL/GenBank/DDBJ databases">
        <title>High-quality genome of Scylla paramamosain provides insights in environmental adaptation.</title>
        <authorList>
            <person name="Zhang L."/>
        </authorList>
    </citation>
    <scope>NUCLEOTIDE SEQUENCE [LARGE SCALE GENOMIC DNA]</scope>
    <source>
        <strain evidence="14">LZ_2023a</strain>
        <tissue evidence="14">Muscle</tissue>
    </source>
</reference>
<dbReference type="PANTHER" id="PTHR22950:SF458">
    <property type="entry name" value="SODIUM-COUPLED NEUTRAL AMINO ACID TRANSPORTER 11-RELATED"/>
    <property type="match status" value="1"/>
</dbReference>
<dbReference type="EMBL" id="JARAKH010000047">
    <property type="protein sequence ID" value="KAK8377132.1"/>
    <property type="molecule type" value="Genomic_DNA"/>
</dbReference>
<evidence type="ECO:0000256" key="1">
    <source>
        <dbReference type="ARBA" id="ARBA00004141"/>
    </source>
</evidence>
<dbReference type="Pfam" id="PF01490">
    <property type="entry name" value="Aa_trans"/>
    <property type="match status" value="1"/>
</dbReference>
<feature type="transmembrane region" description="Helical" evidence="12">
    <location>
        <begin position="365"/>
        <end position="386"/>
    </location>
</feature>
<feature type="transmembrane region" description="Helical" evidence="12">
    <location>
        <begin position="138"/>
        <end position="159"/>
    </location>
</feature>
<evidence type="ECO:0000259" key="13">
    <source>
        <dbReference type="Pfam" id="PF01490"/>
    </source>
</evidence>
<keyword evidence="4 12" id="KW-0812">Transmembrane</keyword>
<sequence length="546" mass="59766">MNTPTAFPVNERTYILENTGPPTLQPPLQQPPPQLATPDAPPKIPPGLAGYEGDDDPKKEKSSISFTSFNYINSIVGSGVIGMPYAIHQSGVAMGLIILLVVAVVTDAALCLMIAAARTAQVTTYQELVRASFGRPGFVLATGLQFLYPFISLISYNVIVGDTLRIVLIRLTGLSSESVLAQRTFIMATSTLLITLPLSLYRNITHLCKVSLASVVMIAAIALAMVIRFSTMFNLVPASDDAWDLAKDTFPTTIGIMSFAFMCHHSSFLVFESLADNTQERWNKVTHISIAAAAVLSLVYAMAGYLTFTGYVQGDMFENYCWNDDLMNLCRGVYAFTILLTYPIECFVARDVLETAFFRDYQPQPFFRHAVLSVIIAILCMLLSFTTDCLGIILELNGIICAIPLAFILPSLCYVRVEEGPLFAGTKKWAWAVAVFGIVCFIAGTVSLITNFEQLSQCSHGEEMPYCHPFCQCYAVSRPAPPPRPPMTRRYSAAIITRSGACQSCLGEGFVRGKRGGREEFGCKHVCCCRLVVLEGCVLKRLGVLS</sequence>
<accession>A0AAW0SR07</accession>
<comment type="subcellular location">
    <subcellularLocation>
        <location evidence="1">Membrane</location>
        <topology evidence="1">Multi-pass membrane protein</topology>
    </subcellularLocation>
</comment>
<comment type="similarity">
    <text evidence="2">Belongs to the amino acid/polyamine transporter 2 family.</text>
</comment>
<feature type="transmembrane region" description="Helical" evidence="12">
    <location>
        <begin position="93"/>
        <end position="117"/>
    </location>
</feature>
<dbReference type="Proteomes" id="UP001487740">
    <property type="component" value="Unassembled WGS sequence"/>
</dbReference>
<feature type="region of interest" description="Disordered" evidence="11">
    <location>
        <begin position="1"/>
        <end position="61"/>
    </location>
</feature>
<dbReference type="PANTHER" id="PTHR22950">
    <property type="entry name" value="AMINO ACID TRANSPORTER"/>
    <property type="match status" value="1"/>
</dbReference>
<feature type="transmembrane region" description="Helical" evidence="12">
    <location>
        <begin position="68"/>
        <end position="87"/>
    </location>
</feature>
<feature type="transmembrane region" description="Helical" evidence="12">
    <location>
        <begin position="250"/>
        <end position="271"/>
    </location>
</feature>
<feature type="transmembrane region" description="Helical" evidence="12">
    <location>
        <begin position="179"/>
        <end position="198"/>
    </location>
</feature>
<name>A0AAW0SR07_SCYPA</name>
<evidence type="ECO:0000256" key="4">
    <source>
        <dbReference type="ARBA" id="ARBA00022692"/>
    </source>
</evidence>
<evidence type="ECO:0000256" key="5">
    <source>
        <dbReference type="ARBA" id="ARBA00022970"/>
    </source>
</evidence>
<evidence type="ECO:0000256" key="12">
    <source>
        <dbReference type="SAM" id="Phobius"/>
    </source>
</evidence>
<feature type="domain" description="Amino acid transporter transmembrane" evidence="13">
    <location>
        <begin position="61"/>
        <end position="449"/>
    </location>
</feature>
<evidence type="ECO:0000256" key="9">
    <source>
        <dbReference type="ARBA" id="ARBA00040814"/>
    </source>
</evidence>
<evidence type="ECO:0000256" key="7">
    <source>
        <dbReference type="ARBA" id="ARBA00023136"/>
    </source>
</evidence>
<keyword evidence="5" id="KW-0029">Amino-acid transport</keyword>
<proteinExistence type="inferred from homology"/>
<feature type="compositionally biased region" description="Pro residues" evidence="11">
    <location>
        <begin position="23"/>
        <end position="45"/>
    </location>
</feature>
<evidence type="ECO:0000256" key="8">
    <source>
        <dbReference type="ARBA" id="ARBA00037101"/>
    </source>
</evidence>
<evidence type="ECO:0000313" key="15">
    <source>
        <dbReference type="Proteomes" id="UP001487740"/>
    </source>
</evidence>
<keyword evidence="15" id="KW-1185">Reference proteome</keyword>
<keyword evidence="6 12" id="KW-1133">Transmembrane helix</keyword>
<feature type="transmembrane region" description="Helical" evidence="12">
    <location>
        <begin position="429"/>
        <end position="449"/>
    </location>
</feature>